<keyword evidence="1" id="KW-0479">Metal-binding</keyword>
<accession>X1Q3I4</accession>
<dbReference type="AlphaFoldDB" id="X1Q3I4"/>
<dbReference type="GO" id="GO:0046872">
    <property type="term" value="F:metal ion binding"/>
    <property type="evidence" value="ECO:0007669"/>
    <property type="project" value="UniProtKB-KW"/>
</dbReference>
<dbReference type="PANTHER" id="PTHR11749">
    <property type="entry name" value="RIBULOSE-5-PHOSPHATE-3-EPIMERASE"/>
    <property type="match status" value="1"/>
</dbReference>
<dbReference type="Pfam" id="PF00834">
    <property type="entry name" value="Ribul_P_3_epim"/>
    <property type="match status" value="1"/>
</dbReference>
<dbReference type="EMBL" id="BARV01026162">
    <property type="protein sequence ID" value="GAI37804.1"/>
    <property type="molecule type" value="Genomic_DNA"/>
</dbReference>
<dbReference type="InterPro" id="IPR013785">
    <property type="entry name" value="Aldolase_TIM"/>
</dbReference>
<feature type="non-terminal residue" evidence="3">
    <location>
        <position position="61"/>
    </location>
</feature>
<keyword evidence="2" id="KW-0413">Isomerase</keyword>
<dbReference type="GO" id="GO:0016857">
    <property type="term" value="F:racemase and epimerase activity, acting on carbohydrates and derivatives"/>
    <property type="evidence" value="ECO:0007669"/>
    <property type="project" value="InterPro"/>
</dbReference>
<evidence type="ECO:0000313" key="3">
    <source>
        <dbReference type="EMBL" id="GAI37804.1"/>
    </source>
</evidence>
<evidence type="ECO:0008006" key="4">
    <source>
        <dbReference type="Google" id="ProtNLM"/>
    </source>
</evidence>
<comment type="caution">
    <text evidence="3">The sequence shown here is derived from an EMBL/GenBank/DDBJ whole genome shotgun (WGS) entry which is preliminary data.</text>
</comment>
<evidence type="ECO:0000256" key="2">
    <source>
        <dbReference type="ARBA" id="ARBA00023235"/>
    </source>
</evidence>
<dbReference type="InterPro" id="IPR011060">
    <property type="entry name" value="RibuloseP-bd_barrel"/>
</dbReference>
<evidence type="ECO:0000256" key="1">
    <source>
        <dbReference type="ARBA" id="ARBA00022723"/>
    </source>
</evidence>
<reference evidence="3" key="1">
    <citation type="journal article" date="2014" name="Front. Microbiol.">
        <title>High frequency of phylogenetically diverse reductive dehalogenase-homologous genes in deep subseafloor sedimentary metagenomes.</title>
        <authorList>
            <person name="Kawai M."/>
            <person name="Futagami T."/>
            <person name="Toyoda A."/>
            <person name="Takaki Y."/>
            <person name="Nishi S."/>
            <person name="Hori S."/>
            <person name="Arai W."/>
            <person name="Tsubouchi T."/>
            <person name="Morono Y."/>
            <person name="Uchiyama I."/>
            <person name="Ito T."/>
            <person name="Fujiyama A."/>
            <person name="Inagaki F."/>
            <person name="Takami H."/>
        </authorList>
    </citation>
    <scope>NUCLEOTIDE SEQUENCE</scope>
    <source>
        <strain evidence="3">Expedition CK06-06</strain>
    </source>
</reference>
<organism evidence="3">
    <name type="scientific">marine sediment metagenome</name>
    <dbReference type="NCBI Taxonomy" id="412755"/>
    <lineage>
        <taxon>unclassified sequences</taxon>
        <taxon>metagenomes</taxon>
        <taxon>ecological metagenomes</taxon>
    </lineage>
</organism>
<proteinExistence type="predicted"/>
<dbReference type="GO" id="GO:0005975">
    <property type="term" value="P:carbohydrate metabolic process"/>
    <property type="evidence" value="ECO:0007669"/>
    <property type="project" value="InterPro"/>
</dbReference>
<name>X1Q3I4_9ZZZZ</name>
<protein>
    <recommendedName>
        <fullName evidence="4">Ribulose-phosphate 3-epimerase</fullName>
    </recommendedName>
</protein>
<sequence length="61" mass="6906">MLNNIKISPSIICADFGCLRDEIKELENEEIDQFHFDINDGNFTPIITIGPIVISSLRKIT</sequence>
<dbReference type="SUPFAM" id="SSF51366">
    <property type="entry name" value="Ribulose-phoshate binding barrel"/>
    <property type="match status" value="1"/>
</dbReference>
<dbReference type="InterPro" id="IPR000056">
    <property type="entry name" value="Ribul_P_3_epim-like"/>
</dbReference>
<gene>
    <name evidence="3" type="ORF">S06H3_42329</name>
</gene>
<dbReference type="Gene3D" id="3.20.20.70">
    <property type="entry name" value="Aldolase class I"/>
    <property type="match status" value="1"/>
</dbReference>